<gene>
    <name evidence="1" type="ordered locus">SpyM3_1001</name>
</gene>
<evidence type="ECO:0008006" key="3">
    <source>
        <dbReference type="Google" id="ProtNLM"/>
    </source>
</evidence>
<evidence type="ECO:0000313" key="2">
    <source>
        <dbReference type="Proteomes" id="UP000000564"/>
    </source>
</evidence>
<evidence type="ECO:0000313" key="1">
    <source>
        <dbReference type="EMBL" id="AAM79608.1"/>
    </source>
</evidence>
<dbReference type="AlphaFoldDB" id="A0A0H2UUR9"/>
<organism evidence="1 2">
    <name type="scientific">Streptococcus pyogenes serotype M3 (strain ATCC BAA-595 / MGAS315)</name>
    <dbReference type="NCBI Taxonomy" id="198466"/>
    <lineage>
        <taxon>Bacteria</taxon>
        <taxon>Bacillati</taxon>
        <taxon>Bacillota</taxon>
        <taxon>Bacilli</taxon>
        <taxon>Lactobacillales</taxon>
        <taxon>Streptococcaceae</taxon>
        <taxon>Streptococcus</taxon>
    </lineage>
</organism>
<dbReference type="KEGG" id="spg:SpyM3_1001"/>
<proteinExistence type="predicted"/>
<dbReference type="CDD" id="cd07812">
    <property type="entry name" value="SRPBCC"/>
    <property type="match status" value="1"/>
</dbReference>
<dbReference type="EMBL" id="AE014074">
    <property type="protein sequence ID" value="AAM79608.1"/>
    <property type="molecule type" value="Genomic_DNA"/>
</dbReference>
<reference evidence="1 2" key="1">
    <citation type="journal article" date="2002" name="Proc. Natl. Acad. Sci. U.S.A.">
        <title>Genome sequence of a serotype M3 strain of group A Streptococcus: phage-encoded toxins, the high-virulence phenotype, and clone emergence.</title>
        <authorList>
            <person name="Beres S.B."/>
            <person name="Sylva G.L."/>
            <person name="Barbian K.D."/>
            <person name="Lei B."/>
            <person name="Hoff J.S."/>
            <person name="Mammarella N.D."/>
            <person name="Liu M.Y."/>
            <person name="Smoot J.C."/>
            <person name="Porcella S.F."/>
            <person name="Parkins L.D."/>
            <person name="Campbell D.S."/>
            <person name="Smith T.M."/>
            <person name="McCormick J.K."/>
            <person name="Leung D.Y."/>
            <person name="Schlievert P.M."/>
            <person name="Musser J.M."/>
        </authorList>
    </citation>
    <scope>NUCLEOTIDE SEQUENCE [LARGE SCALE GENOMIC DNA]</scope>
    <source>
        <strain evidence="2">ATCC BAA-595 / MGAS315</strain>
    </source>
</reference>
<dbReference type="Proteomes" id="UP000000564">
    <property type="component" value="Chromosome"/>
</dbReference>
<protein>
    <recommendedName>
        <fullName evidence="3">DUF3284 domain-containing protein</fullName>
    </recommendedName>
</protein>
<dbReference type="Pfam" id="PF11687">
    <property type="entry name" value="DUF3284"/>
    <property type="match status" value="1"/>
</dbReference>
<name>A0A0H2UUR9_STRP3</name>
<dbReference type="RefSeq" id="WP_011054608.1">
    <property type="nucleotide sequence ID" value="NC_004070.1"/>
</dbReference>
<dbReference type="SUPFAM" id="SSF55961">
    <property type="entry name" value="Bet v1-like"/>
    <property type="match status" value="1"/>
</dbReference>
<dbReference type="InterPro" id="IPR021701">
    <property type="entry name" value="DUF3284"/>
</dbReference>
<sequence length="149" mass="17237">MIISAEGDVSVHHCFEAMLISLQEDYRQNTLRQLSRDDIKAGINYVKHYGKYKERTVRVLITALEAPQLYTACFSSNHGIKELAYRLEALGENRTRITYSYDYHPLDIFQKANYFIVGKLFKKSLERQSQAQLAALIQYAKQLQQPSSL</sequence>
<dbReference type="HOGENOM" id="CLU_135501_0_0_9"/>
<accession>A0A0H2UUR9</accession>